<dbReference type="SUPFAM" id="SSF52025">
    <property type="entry name" value="PA domain"/>
    <property type="match status" value="1"/>
</dbReference>
<dbReference type="SUPFAM" id="SSF48225">
    <property type="entry name" value="Seven-hairpin glycosidases"/>
    <property type="match status" value="1"/>
</dbReference>
<dbReference type="PANTHER" id="PTHR45679:SF5">
    <property type="entry name" value="ER DEGRADATION-ENHANCING ALPHA-MANNOSIDASE-LIKE PROTEIN 1"/>
    <property type="match status" value="1"/>
</dbReference>
<dbReference type="InterPro" id="IPR044674">
    <property type="entry name" value="EDEM1/2/3"/>
</dbReference>
<evidence type="ECO:0000256" key="6">
    <source>
        <dbReference type="RuleBase" id="RU361193"/>
    </source>
</evidence>
<dbReference type="VEuPathDB" id="FungiDB:PPTG_03696"/>
<dbReference type="GO" id="GO:0005975">
    <property type="term" value="P:carbohydrate metabolic process"/>
    <property type="evidence" value="ECO:0007669"/>
    <property type="project" value="InterPro"/>
</dbReference>
<dbReference type="InterPro" id="IPR012341">
    <property type="entry name" value="6hp_glycosidase-like_sf"/>
</dbReference>
<accession>W2KRM4</accession>
<dbReference type="OrthoDB" id="8118055at2759"/>
<dbReference type="Gene3D" id="3.50.30.30">
    <property type="match status" value="1"/>
</dbReference>
<keyword evidence="6" id="KW-0326">Glycosidase</keyword>
<keyword evidence="6" id="KW-0378">Hydrolase</keyword>
<comment type="subcellular location">
    <subcellularLocation>
        <location evidence="1">Endoplasmic reticulum</location>
    </subcellularLocation>
</comment>
<keyword evidence="3" id="KW-0256">Endoplasmic reticulum</keyword>
<evidence type="ECO:0000256" key="1">
    <source>
        <dbReference type="ARBA" id="ARBA00004240"/>
    </source>
</evidence>
<organism evidence="9">
    <name type="scientific">Phytophthora nicotianae</name>
    <name type="common">Potato buckeye rot agent</name>
    <name type="synonym">Phytophthora parasitica</name>
    <dbReference type="NCBI Taxonomy" id="4792"/>
    <lineage>
        <taxon>Eukaryota</taxon>
        <taxon>Sar</taxon>
        <taxon>Stramenopiles</taxon>
        <taxon>Oomycota</taxon>
        <taxon>Peronosporomycetes</taxon>
        <taxon>Peronosporales</taxon>
        <taxon>Peronosporaceae</taxon>
        <taxon>Phytophthora</taxon>
    </lineage>
</organism>
<feature type="active site" evidence="5">
    <location>
        <position position="275"/>
    </location>
</feature>
<evidence type="ECO:0000313" key="9">
    <source>
        <dbReference type="EMBL" id="ETL87727.1"/>
    </source>
</evidence>
<proteinExistence type="inferred from homology"/>
<dbReference type="GO" id="GO:1904380">
    <property type="term" value="P:endoplasmic reticulum mannose trimming"/>
    <property type="evidence" value="ECO:0007669"/>
    <property type="project" value="InterPro"/>
</dbReference>
<dbReference type="EC" id="3.2.1.-" evidence="6"/>
<feature type="chain" id="PRO_5004818798" description="alpha-1,2-Mannosidase" evidence="7">
    <location>
        <begin position="30"/>
        <end position="752"/>
    </location>
</feature>
<keyword evidence="4" id="KW-0325">Glycoprotein</keyword>
<dbReference type="Pfam" id="PF01532">
    <property type="entry name" value="Glyco_hydro_47"/>
    <property type="match status" value="1"/>
</dbReference>
<dbReference type="PRINTS" id="PR00747">
    <property type="entry name" value="GLYHDRLASE47"/>
</dbReference>
<dbReference type="InterPro" id="IPR046450">
    <property type="entry name" value="PA_dom_sf"/>
</dbReference>
<gene>
    <name evidence="9" type="ORF">L917_13128</name>
</gene>
<dbReference type="InterPro" id="IPR036026">
    <property type="entry name" value="Seven-hairpin_glycosidases"/>
</dbReference>
<dbReference type="Pfam" id="PF02225">
    <property type="entry name" value="PA"/>
    <property type="match status" value="1"/>
</dbReference>
<feature type="domain" description="PA" evidence="8">
    <location>
        <begin position="642"/>
        <end position="726"/>
    </location>
</feature>
<dbReference type="GO" id="GO:0005509">
    <property type="term" value="F:calcium ion binding"/>
    <property type="evidence" value="ECO:0007669"/>
    <property type="project" value="InterPro"/>
</dbReference>
<evidence type="ECO:0000259" key="8">
    <source>
        <dbReference type="Pfam" id="PF02225"/>
    </source>
</evidence>
<evidence type="ECO:0000256" key="2">
    <source>
        <dbReference type="ARBA" id="ARBA00007658"/>
    </source>
</evidence>
<keyword evidence="7" id="KW-0732">Signal</keyword>
<sequence>MTPRQVYPMCLRLAFLLVSVALVGTLCSAHMHVSERRHLQQQARDMFYHGYRNYMKHAYPWDELKPLSCSGRRWDRRERGDLDDVLGGFSLTLVDSLDMLAVLGDCDEFARAVKLISSSVSFDRDVTVSVFESTIRVIGGLVSAHMLASPEYFGLMDEHEYNGELLELAEDLGRRILPAFETPTGIPVHRINLQRGVLPKDRAANLTCPAAAGSLLVEMAYLSRLTGDESFEERAKQAVVAIWDRRSDLDLLGSSIDVGSGQWIYSHGGIGAGLDSFFEYLLKYHLISGDSEWLEMFNASYHAVETHVNHNDVYIEVDMNGGRNQVRARRVSALQAFWPGLQVLAGDVSGAIRTHEHMFPLWDEYGAMPELLDLAPHGKSKPGNRGTVISWARTSPLRPELIESTYHLYQATKDHKYLKMGRQMLQDIRRVSEVPCGYAAVGDIHTLDVEDRMDSYFLSETAKYLFLLFSDDNVIVPAPIRQRNATATNRICSATVSDDKITLGSSLSCNNRTINGNSTLEHSSYVRRNRKPLKASDVVFSTEGHILMLDSHLFRHTTKQKASSASPKCENGKLQVHRRNVELEVARRGQLTPPVIPVGVAVRIGGVHVTTLVASPAKFGLQVTTPSAVEAPLLLFTPDIGEACGSVDSDRVHGKIVMVARGKCTFAEKALRLQSAGAVGIVVINSKASSSRYPNRKYSLADDARGLGQYVTIPVVLVAREDATQLHRHASLNNVQSDSGAVLIGSLSPWLY</sequence>
<dbReference type="GO" id="GO:0044322">
    <property type="term" value="C:endoplasmic reticulum quality control compartment"/>
    <property type="evidence" value="ECO:0007669"/>
    <property type="project" value="GOC"/>
</dbReference>
<feature type="signal peptide" evidence="7">
    <location>
        <begin position="1"/>
        <end position="29"/>
    </location>
</feature>
<dbReference type="Proteomes" id="UP000054423">
    <property type="component" value="Unassembled WGS sequence"/>
</dbReference>
<feature type="active site" description="Proton donor" evidence="5">
    <location>
        <position position="132"/>
    </location>
</feature>
<evidence type="ECO:0000256" key="7">
    <source>
        <dbReference type="SAM" id="SignalP"/>
    </source>
</evidence>
<evidence type="ECO:0000256" key="3">
    <source>
        <dbReference type="ARBA" id="ARBA00022824"/>
    </source>
</evidence>
<dbReference type="GO" id="GO:0004571">
    <property type="term" value="F:mannosyl-oligosaccharide 1,2-alpha-mannosidase activity"/>
    <property type="evidence" value="ECO:0007669"/>
    <property type="project" value="InterPro"/>
</dbReference>
<protein>
    <recommendedName>
        <fullName evidence="6">alpha-1,2-Mannosidase</fullName>
        <ecNumber evidence="6">3.2.1.-</ecNumber>
    </recommendedName>
</protein>
<feature type="active site" evidence="5">
    <location>
        <position position="400"/>
    </location>
</feature>
<reference evidence="9" key="1">
    <citation type="submission" date="2013-11" db="EMBL/GenBank/DDBJ databases">
        <title>The Genome Sequence of Phytophthora parasitica CHvinca01.</title>
        <authorList>
            <consortium name="The Broad Institute Genomics Platform"/>
            <person name="Russ C."/>
            <person name="Tyler B."/>
            <person name="Panabieres F."/>
            <person name="Shan W."/>
            <person name="Tripathy S."/>
            <person name="Grunwald N."/>
            <person name="Machado M."/>
            <person name="Johnson C.S."/>
            <person name="Arredondo F."/>
            <person name="Hong C."/>
            <person name="Coffey M."/>
            <person name="Young S.K."/>
            <person name="Zeng Q."/>
            <person name="Gargeya S."/>
            <person name="Fitzgerald M."/>
            <person name="Abouelleil A."/>
            <person name="Alvarado L."/>
            <person name="Chapman S.B."/>
            <person name="Gainer-Dewar J."/>
            <person name="Goldberg J."/>
            <person name="Griggs A."/>
            <person name="Gujja S."/>
            <person name="Hansen M."/>
            <person name="Howarth C."/>
            <person name="Imamovic A."/>
            <person name="Ireland A."/>
            <person name="Larimer J."/>
            <person name="McCowan C."/>
            <person name="Murphy C."/>
            <person name="Pearson M."/>
            <person name="Poon T.W."/>
            <person name="Priest M."/>
            <person name="Roberts A."/>
            <person name="Saif S."/>
            <person name="Shea T."/>
            <person name="Sykes S."/>
            <person name="Wortman J."/>
            <person name="Nusbaum C."/>
            <person name="Birren B."/>
        </authorList>
    </citation>
    <scope>NUCLEOTIDE SEQUENCE [LARGE SCALE GENOMIC DNA]</scope>
    <source>
        <strain evidence="9">CHvinca01</strain>
    </source>
</reference>
<dbReference type="InterPro" id="IPR001382">
    <property type="entry name" value="Glyco_hydro_47"/>
</dbReference>
<comment type="similarity">
    <text evidence="2 6">Belongs to the glycosyl hydrolase 47 family.</text>
</comment>
<name>W2KRM4_PHYNI</name>
<dbReference type="AlphaFoldDB" id="W2KRM4"/>
<dbReference type="GO" id="GO:0016020">
    <property type="term" value="C:membrane"/>
    <property type="evidence" value="ECO:0007669"/>
    <property type="project" value="InterPro"/>
</dbReference>
<evidence type="ECO:0000256" key="5">
    <source>
        <dbReference type="PIRSR" id="PIRSR601382-1"/>
    </source>
</evidence>
<evidence type="ECO:0000256" key="4">
    <source>
        <dbReference type="ARBA" id="ARBA00023180"/>
    </source>
</evidence>
<dbReference type="PANTHER" id="PTHR45679">
    <property type="entry name" value="ER DEGRADATION-ENHANCING ALPHA-MANNOSIDASE-LIKE PROTEIN 2"/>
    <property type="match status" value="1"/>
</dbReference>
<dbReference type="EMBL" id="KI681023">
    <property type="protein sequence ID" value="ETL87727.1"/>
    <property type="molecule type" value="Genomic_DNA"/>
</dbReference>
<dbReference type="Gene3D" id="1.50.10.10">
    <property type="match status" value="1"/>
</dbReference>
<dbReference type="InterPro" id="IPR003137">
    <property type="entry name" value="PA_domain"/>
</dbReference>
<feature type="active site" description="Proton donor" evidence="5">
    <location>
        <position position="370"/>
    </location>
</feature>